<dbReference type="InterPro" id="IPR029044">
    <property type="entry name" value="Nucleotide-diphossugar_trans"/>
</dbReference>
<evidence type="ECO:0000313" key="4">
    <source>
        <dbReference type="Proteomes" id="UP000265515"/>
    </source>
</evidence>
<keyword evidence="1" id="KW-0732">Signal</keyword>
<evidence type="ECO:0000313" key="3">
    <source>
        <dbReference type="EMBL" id="GBG73692.1"/>
    </source>
</evidence>
<sequence length="659" mass="71879">MFMVLAIVVFYLGKLDSSGTGDNWLIAADNPDAGLGAPNLHHLHGRLPAGAGGTLGTLGTSGTTGTRAGTSGKEGTFLAEGLGGLLQGEAGNKEGLHGFDPRNRKLGLFTLRNAVGTTMANLSLRGYASKVSGVFGFGAGWNQTKIMNQLLGIETMEEEEEGEEKEREGEAKDDLDVSVEILNDPDMNGTIDDIITRTDGTRTMALLQDPDSDIENPLPPGGNGGVVGVGVGGGGGGGGGVGVGGGVGGGGGGGGSVMNEKKVQEWIPGFTKTDRVVAAAIRKFVSSEDKRSGLLTAISTEEGFSEEGFSGGGNQFWGGSGDKILDLNRTGEEVGNYPGIEGNKSFVEFMGAFMMNASCSIRVFSAWVTPASGFSIRNRRTIESVLKVHPHACVVVYSPTLALLKFNSFVKKGYRVAVVRPDVEELARGTEAWNWVKEFNHWRHAKTFLIHVKELIRLTTLYKYGGVYLDMDVVLMKPLQGFRNLIGCSVEKGEPPQWEKLNGAVMIFDKESEFIAECLKGLNEFYRESKLEPNGTRDLLSEVARRLTREEGWSSNEERLHIASVWMFSPVHWKKIHKYFELAEGQEMRRREKLLRRRMQWRTFAFHHWHKMTTTLVPAKGSLMDFILNDFCIHCNDASGNRVEAWKRAVVHSLAKAVR</sequence>
<dbReference type="Gramene" id="GBG73692">
    <property type="protein sequence ID" value="GBG73692"/>
    <property type="gene ID" value="CBR_g17034"/>
</dbReference>
<dbReference type="Pfam" id="PF04572">
    <property type="entry name" value="Gb3_synth"/>
    <property type="match status" value="1"/>
</dbReference>
<dbReference type="PANTHER" id="PTHR47213">
    <property type="entry name" value="OS07G0567300 PROTEIN"/>
    <property type="match status" value="1"/>
</dbReference>
<dbReference type="OrthoDB" id="409543at2759"/>
<name>A0A388KUM3_CHABU</name>
<feature type="chain" id="PRO_5017282640" description="Alpha 1,4-glycosyltransferase domain-containing protein" evidence="1">
    <location>
        <begin position="18"/>
        <end position="659"/>
    </location>
</feature>
<dbReference type="AlphaFoldDB" id="A0A388KUM3"/>
<dbReference type="PANTHER" id="PTHR47213:SF1">
    <property type="entry name" value="OS07G0567300 PROTEIN"/>
    <property type="match status" value="1"/>
</dbReference>
<dbReference type="InterPro" id="IPR007652">
    <property type="entry name" value="A1-4-GlycosylTfrase_dom"/>
</dbReference>
<organism evidence="3 4">
    <name type="scientific">Chara braunii</name>
    <name type="common">Braun's stonewort</name>
    <dbReference type="NCBI Taxonomy" id="69332"/>
    <lineage>
        <taxon>Eukaryota</taxon>
        <taxon>Viridiplantae</taxon>
        <taxon>Streptophyta</taxon>
        <taxon>Charophyceae</taxon>
        <taxon>Charales</taxon>
        <taxon>Characeae</taxon>
        <taxon>Chara</taxon>
    </lineage>
</organism>
<dbReference type="Proteomes" id="UP000265515">
    <property type="component" value="Unassembled WGS sequence"/>
</dbReference>
<feature type="signal peptide" evidence="1">
    <location>
        <begin position="1"/>
        <end position="17"/>
    </location>
</feature>
<proteinExistence type="predicted"/>
<evidence type="ECO:0000256" key="1">
    <source>
        <dbReference type="SAM" id="SignalP"/>
    </source>
</evidence>
<reference evidence="3 4" key="1">
    <citation type="journal article" date="2018" name="Cell">
        <title>The Chara Genome: Secondary Complexity and Implications for Plant Terrestrialization.</title>
        <authorList>
            <person name="Nishiyama T."/>
            <person name="Sakayama H."/>
            <person name="Vries J.D."/>
            <person name="Buschmann H."/>
            <person name="Saint-Marcoux D."/>
            <person name="Ullrich K.K."/>
            <person name="Haas F.B."/>
            <person name="Vanderstraeten L."/>
            <person name="Becker D."/>
            <person name="Lang D."/>
            <person name="Vosolsobe S."/>
            <person name="Rombauts S."/>
            <person name="Wilhelmsson P.K.I."/>
            <person name="Janitza P."/>
            <person name="Kern R."/>
            <person name="Heyl A."/>
            <person name="Rumpler F."/>
            <person name="Villalobos L.I.A.C."/>
            <person name="Clay J.M."/>
            <person name="Skokan R."/>
            <person name="Toyoda A."/>
            <person name="Suzuki Y."/>
            <person name="Kagoshima H."/>
            <person name="Schijlen E."/>
            <person name="Tajeshwar N."/>
            <person name="Catarino B."/>
            <person name="Hetherington A.J."/>
            <person name="Saltykova A."/>
            <person name="Bonnot C."/>
            <person name="Breuninger H."/>
            <person name="Symeonidi A."/>
            <person name="Radhakrishnan G.V."/>
            <person name="Van Nieuwerburgh F."/>
            <person name="Deforce D."/>
            <person name="Chang C."/>
            <person name="Karol K.G."/>
            <person name="Hedrich R."/>
            <person name="Ulvskov P."/>
            <person name="Glockner G."/>
            <person name="Delwiche C.F."/>
            <person name="Petrasek J."/>
            <person name="Van de Peer Y."/>
            <person name="Friml J."/>
            <person name="Beilby M."/>
            <person name="Dolan L."/>
            <person name="Kohara Y."/>
            <person name="Sugano S."/>
            <person name="Fujiyama A."/>
            <person name="Delaux P.-M."/>
            <person name="Quint M."/>
            <person name="TheiBen G."/>
            <person name="Hagemann M."/>
            <person name="Harholt J."/>
            <person name="Dunand C."/>
            <person name="Zachgo S."/>
            <person name="Langdale J."/>
            <person name="Maumus F."/>
            <person name="Straeten D.V.D."/>
            <person name="Gould S.B."/>
            <person name="Rensing S.A."/>
        </authorList>
    </citation>
    <scope>NUCLEOTIDE SEQUENCE [LARGE SCALE GENOMIC DNA]</scope>
    <source>
        <strain evidence="3 4">S276</strain>
    </source>
</reference>
<dbReference type="SUPFAM" id="SSF53448">
    <property type="entry name" value="Nucleotide-diphospho-sugar transferases"/>
    <property type="match status" value="1"/>
</dbReference>
<accession>A0A388KUM3</accession>
<evidence type="ECO:0000259" key="2">
    <source>
        <dbReference type="Pfam" id="PF04572"/>
    </source>
</evidence>
<dbReference type="Pfam" id="PF04488">
    <property type="entry name" value="Gly_transf_sug"/>
    <property type="match status" value="1"/>
</dbReference>
<dbReference type="EMBL" id="BFEA01000188">
    <property type="protein sequence ID" value="GBG73692.1"/>
    <property type="molecule type" value="Genomic_DNA"/>
</dbReference>
<keyword evidence="4" id="KW-1185">Reference proteome</keyword>
<gene>
    <name evidence="3" type="ORF">CBR_g17034</name>
</gene>
<comment type="caution">
    <text evidence="3">The sequence shown here is derived from an EMBL/GenBank/DDBJ whole genome shotgun (WGS) entry which is preliminary data.</text>
</comment>
<dbReference type="STRING" id="69332.A0A388KUM3"/>
<dbReference type="Gene3D" id="3.90.550.20">
    <property type="match status" value="1"/>
</dbReference>
<dbReference type="InterPro" id="IPR044789">
    <property type="entry name" value="Put_A1-4-GlycosylTfrase_plant"/>
</dbReference>
<protein>
    <recommendedName>
        <fullName evidence="2">Alpha 1,4-glycosyltransferase domain-containing protein</fullName>
    </recommendedName>
</protein>
<dbReference type="InterPro" id="IPR007577">
    <property type="entry name" value="GlycoTrfase_DXD_sugar-bd_CS"/>
</dbReference>
<feature type="domain" description="Alpha 1,4-glycosyltransferase" evidence="2">
    <location>
        <begin position="508"/>
        <end position="638"/>
    </location>
</feature>